<dbReference type="Gene3D" id="3.30.310.10">
    <property type="entry name" value="TATA-Binding Protein"/>
    <property type="match status" value="1"/>
</dbReference>
<accession>A0A7M7STH0</accession>
<keyword evidence="10" id="KW-1185">Reference proteome</keyword>
<dbReference type="InterPro" id="IPR026739">
    <property type="entry name" value="AP_beta"/>
</dbReference>
<dbReference type="InterPro" id="IPR011989">
    <property type="entry name" value="ARM-like"/>
</dbReference>
<dbReference type="OrthoDB" id="10254310at2759"/>
<feature type="domain" description="Beta-adaptin appendage C-terminal subdomain" evidence="8">
    <location>
        <begin position="783"/>
        <end position="887"/>
    </location>
</feature>
<dbReference type="SMART" id="SM01020">
    <property type="entry name" value="B2-adapt-app_C"/>
    <property type="match status" value="1"/>
</dbReference>
<dbReference type="Pfam" id="PF01602">
    <property type="entry name" value="Adaptin_N"/>
    <property type="match status" value="1"/>
</dbReference>
<evidence type="ECO:0000256" key="3">
    <source>
        <dbReference type="ARBA" id="ARBA00022448"/>
    </source>
</evidence>
<evidence type="ECO:0000256" key="7">
    <source>
        <dbReference type="SAM" id="MobiDB-lite"/>
    </source>
</evidence>
<dbReference type="InterPro" id="IPR015151">
    <property type="entry name" value="B-adaptin_app_sub_C"/>
</dbReference>
<protein>
    <recommendedName>
        <fullName evidence="6">AP complex subunit beta</fullName>
    </recommendedName>
</protein>
<dbReference type="OMA" id="FIQRPTR"/>
<comment type="similarity">
    <text evidence="2 6">Belongs to the adaptor complexes large subunit family.</text>
</comment>
<feature type="compositionally biased region" description="Polar residues" evidence="7">
    <location>
        <begin position="585"/>
        <end position="599"/>
    </location>
</feature>
<evidence type="ECO:0000259" key="8">
    <source>
        <dbReference type="SMART" id="SM01020"/>
    </source>
</evidence>
<dbReference type="SUPFAM" id="SSF48371">
    <property type="entry name" value="ARM repeat"/>
    <property type="match status" value="1"/>
</dbReference>
<keyword evidence="5 6" id="KW-0472">Membrane</keyword>
<dbReference type="GO" id="GO:0006886">
    <property type="term" value="P:intracellular protein transport"/>
    <property type="evidence" value="ECO:0007669"/>
    <property type="project" value="InterPro"/>
</dbReference>
<reference evidence="9" key="2">
    <citation type="submission" date="2021-01" db="UniProtKB">
        <authorList>
            <consortium name="EnsemblMetazoa"/>
        </authorList>
    </citation>
    <scope>IDENTIFICATION</scope>
</reference>
<evidence type="ECO:0000256" key="1">
    <source>
        <dbReference type="ARBA" id="ARBA00004308"/>
    </source>
</evidence>
<dbReference type="InterPro" id="IPR012295">
    <property type="entry name" value="TBP_dom_sf"/>
</dbReference>
<evidence type="ECO:0000256" key="6">
    <source>
        <dbReference type="PIRNR" id="PIRNR002291"/>
    </source>
</evidence>
<dbReference type="EnsemblMetazoa" id="XM_030974095">
    <property type="protein sequence ID" value="XP_030829955"/>
    <property type="gene ID" value="LOC100891387"/>
</dbReference>
<dbReference type="CTD" id="10717"/>
<keyword evidence="3 6" id="KW-0813">Transport</keyword>
<name>A0A7M7STH0_STRPU</name>
<dbReference type="Pfam" id="PF09066">
    <property type="entry name" value="B2-adapt-app_C"/>
    <property type="match status" value="1"/>
</dbReference>
<evidence type="ECO:0000256" key="4">
    <source>
        <dbReference type="ARBA" id="ARBA00022927"/>
    </source>
</evidence>
<evidence type="ECO:0000313" key="10">
    <source>
        <dbReference type="Proteomes" id="UP000007110"/>
    </source>
</evidence>
<dbReference type="InParanoid" id="A0A7M7STH0"/>
<dbReference type="InterPro" id="IPR016024">
    <property type="entry name" value="ARM-type_fold"/>
</dbReference>
<dbReference type="EnsemblMetazoa" id="XM_030974094">
    <property type="protein sequence ID" value="XP_030829954"/>
    <property type="gene ID" value="LOC100891387"/>
</dbReference>
<dbReference type="RefSeq" id="XP_030829955.1">
    <property type="nucleotide sequence ID" value="XM_030974095.1"/>
</dbReference>
<dbReference type="AlphaFoldDB" id="A0A7M7STH0"/>
<keyword evidence="4 6" id="KW-0653">Protein transport</keyword>
<dbReference type="InterPro" id="IPR016342">
    <property type="entry name" value="AP_complex_bsu_1_2_4"/>
</dbReference>
<feature type="region of interest" description="Disordered" evidence="7">
    <location>
        <begin position="570"/>
        <end position="771"/>
    </location>
</feature>
<evidence type="ECO:0000256" key="2">
    <source>
        <dbReference type="ARBA" id="ARBA00006613"/>
    </source>
</evidence>
<dbReference type="PIRSF" id="PIRSF002291">
    <property type="entry name" value="AP_complex_beta"/>
    <property type="match status" value="1"/>
</dbReference>
<evidence type="ECO:0000256" key="5">
    <source>
        <dbReference type="ARBA" id="ARBA00023136"/>
    </source>
</evidence>
<dbReference type="GO" id="GO:0012505">
    <property type="term" value="C:endomembrane system"/>
    <property type="evidence" value="ECO:0007669"/>
    <property type="project" value="UniProtKB-SubCell"/>
</dbReference>
<reference evidence="10" key="1">
    <citation type="submission" date="2015-02" db="EMBL/GenBank/DDBJ databases">
        <title>Genome sequencing for Strongylocentrotus purpuratus.</title>
        <authorList>
            <person name="Murali S."/>
            <person name="Liu Y."/>
            <person name="Vee V."/>
            <person name="English A."/>
            <person name="Wang M."/>
            <person name="Skinner E."/>
            <person name="Han Y."/>
            <person name="Muzny D.M."/>
            <person name="Worley K.C."/>
            <person name="Gibbs R.A."/>
        </authorList>
    </citation>
    <scope>NUCLEOTIDE SEQUENCE</scope>
</reference>
<sequence>MALLSEGYGDDDIKELRLNLSEAAANLDPSKLRAALAHIVSQMSLGNSLSALFPELVKICATNDLPSKKLVYMYMAGCACEQPTLTLLAINCLLKDCQDSNPMVRGMALRTLCSLRLPLLMEYIELPLLAGLKDKSAYVRRIAVLGCLKACKLDSSFIKDRNIIDQLCELIADRDNTVMINVLCVLHELQGGLLVTPNIAHALLNRVSSLSEWGQIKALQVLLTYKPANEEEVFDILNLVDGCLRHPNSGVSLGAVHFMLLITKDLPHVNQDVIGRLKGILLSHLGSDQPAFVYASLCHLQWLLDKLPQGISKYYKKFYCKYNEPVYLRCKRIDLLVQLITEANLNDIVGELSAYCIDVSTKFGQHAVRALGAVSQLNPAYTGTCMDALLRLLQLGIDRVSSAVFIEMQELLSLEGRYQDYVSQVLDLIPGCWSNIEHEDGRCAMIWLVGHHGQKLQDAPYLLESAIDNIMEESSHEVKGHLLGAITKLFFTRPAECQDSLATMLQHCIETQKDVFLQERAMLYYQLLHTDVKKAKMVICSSQRLRPPSRSSSRQPSSNDVFNSFRLLLGSDNSSDGMNQPPPSSSSKGYSVQTPSTTLPDPGPSLAPEGMLVDLSLDDTKVQDAGNPDKAPDTTHGLGDTDIHLLPGQGKSSSNDDVKGKIAPRSGSRKKESLTLLQDGNDLRDGVSATVNEDEEASEERKDPIPVQRHIGASDVASSASKDFKHNQSSSSPPKNRGSSEDAVGTLDHPGSNDVENREKKEKSLGIKTASLQEGEMKSGVTFEPCTLSPQEFEDRWMAWTNSETLEVAEKRPSILLERFDDIGFHTMASTPTDSEPWRAFLYAQMENGELFLVEATTHQTEETCSLCIKSSQSSSSLTNKVIALCKETFL</sequence>
<dbReference type="RefSeq" id="XP_030829954.1">
    <property type="nucleotide sequence ID" value="XM_030974094.1"/>
</dbReference>
<dbReference type="GO" id="GO:0030131">
    <property type="term" value="C:clathrin adaptor complex"/>
    <property type="evidence" value="ECO:0007669"/>
    <property type="project" value="InterPro"/>
</dbReference>
<dbReference type="KEGG" id="spu:100891387"/>
<dbReference type="Proteomes" id="UP000007110">
    <property type="component" value="Unassembled WGS sequence"/>
</dbReference>
<evidence type="ECO:0000313" key="9">
    <source>
        <dbReference type="EnsemblMetazoa" id="XP_030829954"/>
    </source>
</evidence>
<dbReference type="GO" id="GO:0016192">
    <property type="term" value="P:vesicle-mediated transport"/>
    <property type="evidence" value="ECO:0000318"/>
    <property type="project" value="GO_Central"/>
</dbReference>
<dbReference type="Gene3D" id="1.25.10.10">
    <property type="entry name" value="Leucine-rich Repeat Variant"/>
    <property type="match status" value="1"/>
</dbReference>
<organism evidence="9 10">
    <name type="scientific">Strongylocentrotus purpuratus</name>
    <name type="common">Purple sea urchin</name>
    <dbReference type="NCBI Taxonomy" id="7668"/>
    <lineage>
        <taxon>Eukaryota</taxon>
        <taxon>Metazoa</taxon>
        <taxon>Echinodermata</taxon>
        <taxon>Eleutherozoa</taxon>
        <taxon>Echinozoa</taxon>
        <taxon>Echinoidea</taxon>
        <taxon>Euechinoidea</taxon>
        <taxon>Echinacea</taxon>
        <taxon>Camarodonta</taxon>
        <taxon>Echinidea</taxon>
        <taxon>Strongylocentrotidae</taxon>
        <taxon>Strongylocentrotus</taxon>
    </lineage>
</organism>
<dbReference type="GO" id="GO:0030276">
    <property type="term" value="F:clathrin binding"/>
    <property type="evidence" value="ECO:0007669"/>
    <property type="project" value="InterPro"/>
</dbReference>
<feature type="compositionally biased region" description="Basic and acidic residues" evidence="7">
    <location>
        <begin position="755"/>
        <end position="765"/>
    </location>
</feature>
<dbReference type="GeneID" id="100891387"/>
<comment type="subcellular location">
    <subcellularLocation>
        <location evidence="1">Endomembrane system</location>
    </subcellularLocation>
</comment>
<dbReference type="InterPro" id="IPR002553">
    <property type="entry name" value="Clathrin/coatomer_adapt-like_N"/>
</dbReference>
<dbReference type="PANTHER" id="PTHR11134">
    <property type="entry name" value="ADAPTOR COMPLEX SUBUNIT BETA FAMILY MEMBER"/>
    <property type="match status" value="1"/>
</dbReference>
<proteinExistence type="inferred from homology"/>